<proteinExistence type="predicted"/>
<evidence type="ECO:0000313" key="2">
    <source>
        <dbReference type="EMBL" id="MEX5726801.1"/>
    </source>
</evidence>
<dbReference type="EMBL" id="JBEHHI010000001">
    <property type="protein sequence ID" value="MEX5726801.1"/>
    <property type="molecule type" value="Genomic_DNA"/>
</dbReference>
<keyword evidence="1" id="KW-1133">Transmembrane helix</keyword>
<gene>
    <name evidence="2" type="ORF">Ga0609869_000154</name>
</gene>
<evidence type="ECO:0000313" key="3">
    <source>
        <dbReference type="Proteomes" id="UP001560019"/>
    </source>
</evidence>
<name>A0ABV3XNB1_9RHOB</name>
<organism evidence="2 3">
    <name type="scientific">Rhodovulum iodosum</name>
    <dbReference type="NCBI Taxonomy" id="68291"/>
    <lineage>
        <taxon>Bacteria</taxon>
        <taxon>Pseudomonadati</taxon>
        <taxon>Pseudomonadota</taxon>
        <taxon>Alphaproteobacteria</taxon>
        <taxon>Rhodobacterales</taxon>
        <taxon>Paracoccaceae</taxon>
        <taxon>Rhodovulum</taxon>
    </lineage>
</organism>
<keyword evidence="3" id="KW-1185">Reference proteome</keyword>
<evidence type="ECO:0000256" key="1">
    <source>
        <dbReference type="SAM" id="Phobius"/>
    </source>
</evidence>
<keyword evidence="1" id="KW-0472">Membrane</keyword>
<feature type="transmembrane region" description="Helical" evidence="1">
    <location>
        <begin position="6"/>
        <end position="31"/>
    </location>
</feature>
<sequence>MGARGMDWLIWLGAAISVLGLVGLVWCILQAMKARRAGLAEDALRARLQQLVAYNLAAMGLSGLGLMAVIVGIALA</sequence>
<feature type="transmembrane region" description="Helical" evidence="1">
    <location>
        <begin position="52"/>
        <end position="75"/>
    </location>
</feature>
<accession>A0ABV3XNB1</accession>
<dbReference type="Proteomes" id="UP001560019">
    <property type="component" value="Unassembled WGS sequence"/>
</dbReference>
<keyword evidence="1" id="KW-0812">Transmembrane</keyword>
<comment type="caution">
    <text evidence="2">The sequence shown here is derived from an EMBL/GenBank/DDBJ whole genome shotgun (WGS) entry which is preliminary data.</text>
</comment>
<protein>
    <submittedName>
        <fullName evidence="2">Heme exporter protein D</fullName>
    </submittedName>
</protein>
<reference evidence="2 3" key="1">
    <citation type="submission" date="2024-06" db="EMBL/GenBank/DDBJ databases">
        <title>Genome of Rhodovulum iodosum, a marine photoferrotroph.</title>
        <authorList>
            <person name="Bianchini G."/>
            <person name="Nikeleit V."/>
            <person name="Kappler A."/>
            <person name="Bryce C."/>
            <person name="Sanchez-Baracaldo P."/>
        </authorList>
    </citation>
    <scope>NUCLEOTIDE SEQUENCE [LARGE SCALE GENOMIC DNA]</scope>
    <source>
        <strain evidence="2 3">UT/N1</strain>
    </source>
</reference>